<dbReference type="GO" id="GO:0016226">
    <property type="term" value="P:iron-sulfur cluster assembly"/>
    <property type="evidence" value="ECO:0007669"/>
    <property type="project" value="TreeGrafter"/>
</dbReference>
<comment type="caution">
    <text evidence="4">The sequence shown here is derived from an EMBL/GenBank/DDBJ whole genome shotgun (WGS) entry which is preliminary data.</text>
</comment>
<dbReference type="SUPFAM" id="SSF101790">
    <property type="entry name" value="Aminomethyltransferase beta-barrel domain"/>
    <property type="match status" value="1"/>
</dbReference>
<dbReference type="InterPro" id="IPR045179">
    <property type="entry name" value="YgfZ/GcvT"/>
</dbReference>
<keyword evidence="5" id="KW-1185">Reference proteome</keyword>
<dbReference type="PANTHER" id="PTHR22602:SF0">
    <property type="entry name" value="TRANSFERASE CAF17, MITOCHONDRIAL-RELATED"/>
    <property type="match status" value="1"/>
</dbReference>
<name>A0A3N2DBV4_9MICO</name>
<sequence length="377" mass="39485">MLAVPGAVVDAAASAAGRQVAAHYGNPGREQRALETGRGVVELPSVVVAVSGRDRLGWLDTLSSQRTRDLAPGDSAEILLLDVHGRIEHAAAVVDDGERTYLVTEADRAAGLAAFLDSMRFMLDVSVAVREDVVVLGVVPGGGPLTGPFADLAADADVLGLWRDPWPGVVEGGTRYALVGRDDAAHPGRELPVALALVAGDALDRVVAALGAAGVRPAGTLAWEALRVASWRPRLAREVDDRSLPHELDWLRTAVHLHKGCYKGQEGVARTFNLGRPPRRLAFLHLDGSDHLLPEPGAAVEHGGRVVGSITSVARHHELGPIALAILKRSTPVDATLDVTGPAGPIAASQEVIVAPDGHGDGRPEARGPVTPGLRRR</sequence>
<dbReference type="EMBL" id="RKHQ01000001">
    <property type="protein sequence ID" value="ROR97270.1"/>
    <property type="molecule type" value="Genomic_DNA"/>
</dbReference>
<gene>
    <name evidence="4" type="ORF">EDD28_1867</name>
</gene>
<dbReference type="InterPro" id="IPR017703">
    <property type="entry name" value="YgfZ/GCV_T_CS"/>
</dbReference>
<evidence type="ECO:0000313" key="4">
    <source>
        <dbReference type="EMBL" id="ROR97270.1"/>
    </source>
</evidence>
<evidence type="ECO:0000256" key="3">
    <source>
        <dbReference type="SAM" id="MobiDB-lite"/>
    </source>
</evidence>
<dbReference type="RefSeq" id="WP_123739342.1">
    <property type="nucleotide sequence ID" value="NZ_CALFQU010000044.1"/>
</dbReference>
<protein>
    <recommendedName>
        <fullName evidence="6">Aminomethyltransferase folate-binding domain-containing protein</fullName>
    </recommendedName>
</protein>
<accession>A0A3N2DBV4</accession>
<dbReference type="PANTHER" id="PTHR22602">
    <property type="entry name" value="TRANSFERASE CAF17, MITOCHONDRIAL-RELATED"/>
    <property type="match status" value="1"/>
</dbReference>
<dbReference type="InterPro" id="IPR027266">
    <property type="entry name" value="TrmE/GcvT-like"/>
</dbReference>
<dbReference type="Proteomes" id="UP000275356">
    <property type="component" value="Unassembled WGS sequence"/>
</dbReference>
<dbReference type="SUPFAM" id="SSF103025">
    <property type="entry name" value="Folate-binding domain"/>
    <property type="match status" value="1"/>
</dbReference>
<proteinExistence type="predicted"/>
<evidence type="ECO:0000256" key="1">
    <source>
        <dbReference type="ARBA" id="ARBA00022946"/>
    </source>
</evidence>
<organism evidence="4 5">
    <name type="scientific">Salana multivorans</name>
    <dbReference type="NCBI Taxonomy" id="120377"/>
    <lineage>
        <taxon>Bacteria</taxon>
        <taxon>Bacillati</taxon>
        <taxon>Actinomycetota</taxon>
        <taxon>Actinomycetes</taxon>
        <taxon>Micrococcales</taxon>
        <taxon>Beutenbergiaceae</taxon>
        <taxon>Salana</taxon>
    </lineage>
</organism>
<feature type="region of interest" description="Disordered" evidence="3">
    <location>
        <begin position="355"/>
        <end position="377"/>
    </location>
</feature>
<reference evidence="4 5" key="1">
    <citation type="submission" date="2018-11" db="EMBL/GenBank/DDBJ databases">
        <title>Sequencing the genomes of 1000 actinobacteria strains.</title>
        <authorList>
            <person name="Klenk H.-P."/>
        </authorList>
    </citation>
    <scope>NUCLEOTIDE SEQUENCE [LARGE SCALE GENOMIC DNA]</scope>
    <source>
        <strain evidence="4 5">DSM 13521</strain>
    </source>
</reference>
<dbReference type="AlphaFoldDB" id="A0A3N2DBV4"/>
<dbReference type="InterPro" id="IPR029043">
    <property type="entry name" value="GcvT/YgfZ_C"/>
</dbReference>
<evidence type="ECO:0008006" key="6">
    <source>
        <dbReference type="Google" id="ProtNLM"/>
    </source>
</evidence>
<dbReference type="PIRSF" id="PIRSF006487">
    <property type="entry name" value="GcvT"/>
    <property type="match status" value="1"/>
</dbReference>
<dbReference type="NCBIfam" id="TIGR03317">
    <property type="entry name" value="ygfZ_signature"/>
    <property type="match status" value="1"/>
</dbReference>
<dbReference type="OrthoDB" id="9796287at2"/>
<evidence type="ECO:0000256" key="2">
    <source>
        <dbReference type="PIRSR" id="PIRSR006487-1"/>
    </source>
</evidence>
<feature type="binding site" evidence="2">
    <location>
        <position position="190"/>
    </location>
    <ligand>
        <name>substrate</name>
    </ligand>
</feature>
<dbReference type="Gene3D" id="3.30.1360.120">
    <property type="entry name" value="Probable tRNA modification gtpase trme, domain 1"/>
    <property type="match status" value="1"/>
</dbReference>
<evidence type="ECO:0000313" key="5">
    <source>
        <dbReference type="Proteomes" id="UP000275356"/>
    </source>
</evidence>
<keyword evidence="1" id="KW-0809">Transit peptide</keyword>